<reference evidence="8" key="1">
    <citation type="journal article" date="2015" name="Proc. Natl. Acad. Sci. U.S.A.">
        <title>Multiplexed metagenome mining using short DNA sequence tags facilitates targeted discovery of epoxyketone proteasome inhibitors.</title>
        <authorList>
            <person name="Owen J.G."/>
            <person name="Charlop-Powers Z."/>
            <person name="Smith A.G."/>
            <person name="Ternei M.A."/>
            <person name="Calle P.Y."/>
            <person name="Reddy B.V."/>
            <person name="Montiel D."/>
            <person name="Brady S.F."/>
        </authorList>
    </citation>
    <scope>NUCLEOTIDE SEQUENCE</scope>
</reference>
<dbReference type="CDD" id="cd11029">
    <property type="entry name" value="CYP107-like"/>
    <property type="match status" value="1"/>
</dbReference>
<dbReference type="InterPro" id="IPR002397">
    <property type="entry name" value="Cyt_P450_B"/>
</dbReference>
<dbReference type="PROSITE" id="PS00086">
    <property type="entry name" value="CYTOCHROME_P450"/>
    <property type="match status" value="1"/>
</dbReference>
<dbReference type="AlphaFoldDB" id="A0A0E3JNQ2"/>
<evidence type="ECO:0000256" key="1">
    <source>
        <dbReference type="ARBA" id="ARBA00010617"/>
    </source>
</evidence>
<dbReference type="Gene3D" id="1.10.630.10">
    <property type="entry name" value="Cytochrome P450"/>
    <property type="match status" value="1"/>
</dbReference>
<dbReference type="FunFam" id="1.10.630.10:FF:000018">
    <property type="entry name" value="Cytochrome P450 monooxygenase"/>
    <property type="match status" value="1"/>
</dbReference>
<comment type="similarity">
    <text evidence="1 7">Belongs to the cytochrome P450 family.</text>
</comment>
<keyword evidence="2 7" id="KW-0349">Heme</keyword>
<dbReference type="PANTHER" id="PTHR46696:SF1">
    <property type="entry name" value="CYTOCHROME P450 YJIB-RELATED"/>
    <property type="match status" value="1"/>
</dbReference>
<dbReference type="SUPFAM" id="SSF48264">
    <property type="entry name" value="Cytochrome P450"/>
    <property type="match status" value="1"/>
</dbReference>
<dbReference type="GO" id="GO:0016705">
    <property type="term" value="F:oxidoreductase activity, acting on paired donors, with incorporation or reduction of molecular oxygen"/>
    <property type="evidence" value="ECO:0007669"/>
    <property type="project" value="InterPro"/>
</dbReference>
<dbReference type="Pfam" id="PF00067">
    <property type="entry name" value="p450"/>
    <property type="match status" value="1"/>
</dbReference>
<name>A0A0E3JNQ2_9BACT</name>
<keyword evidence="6 7" id="KW-0503">Monooxygenase</keyword>
<keyword evidence="5 7" id="KW-0408">Iron</keyword>
<accession>A0A0E3JNQ2</accession>
<evidence type="ECO:0000256" key="3">
    <source>
        <dbReference type="ARBA" id="ARBA00022723"/>
    </source>
</evidence>
<evidence type="ECO:0000313" key="8">
    <source>
        <dbReference type="EMBL" id="AKA59501.1"/>
    </source>
</evidence>
<proteinExistence type="inferred from homology"/>
<keyword evidence="4 7" id="KW-0560">Oxidoreductase</keyword>
<dbReference type="PRINTS" id="PR00359">
    <property type="entry name" value="BP450"/>
</dbReference>
<evidence type="ECO:0000256" key="2">
    <source>
        <dbReference type="ARBA" id="ARBA00022617"/>
    </source>
</evidence>
<organism evidence="8">
    <name type="scientific">uncultured bacterium NM_1663</name>
    <dbReference type="NCBI Taxonomy" id="1630017"/>
    <lineage>
        <taxon>Bacteria</taxon>
        <taxon>environmental samples</taxon>
    </lineage>
</organism>
<protein>
    <submittedName>
        <fullName evidence="8">Cytochrome P450 hydroxylase</fullName>
    </submittedName>
</protein>
<dbReference type="InterPro" id="IPR036396">
    <property type="entry name" value="Cyt_P450_sf"/>
</dbReference>
<dbReference type="InterPro" id="IPR001128">
    <property type="entry name" value="Cyt_P450"/>
</dbReference>
<dbReference type="InterPro" id="IPR017972">
    <property type="entry name" value="Cyt_P450_CS"/>
</dbReference>
<evidence type="ECO:0000256" key="7">
    <source>
        <dbReference type="RuleBase" id="RU000461"/>
    </source>
</evidence>
<dbReference type="GO" id="GO:0005506">
    <property type="term" value="F:iron ion binding"/>
    <property type="evidence" value="ECO:0007669"/>
    <property type="project" value="InterPro"/>
</dbReference>
<evidence type="ECO:0000256" key="6">
    <source>
        <dbReference type="ARBA" id="ARBA00023033"/>
    </source>
</evidence>
<dbReference type="GO" id="GO:0004497">
    <property type="term" value="F:monooxygenase activity"/>
    <property type="evidence" value="ECO:0007669"/>
    <property type="project" value="UniProtKB-KW"/>
</dbReference>
<sequence>MVTLDEAFIQDPFPTLAELREAAPVHRVRFAGDDQHERWLLTRYDDAVAALRDPRLSNDIGHDVRRLDLDREAPATLRLLVRTDQLLGPAMANRDAPDHTRLRTFFTRVFDRRRVEALRPRVEGIVDDLLGALEGTETIDVVEDLARVLPIRVVCGVLDIPAENGRAFRGASRVVAGYVPDEDTATTVIDEIGSCEAYLRDLVAARRACGGGDLVSELTALRIDGDALDDDELVASIALMIFGAYEPTASLIGSGMLALLRHPDELAKLRADDATIPNAVEEMLRYDGPANPGLSRRVLDDVEIAGTTIPAGARLIVGTASANRDPACFGDPDAFDVARAFTSPQLAFGYGAHYCLGARLARLEVEVALRALLRRFVSLELAVDDSQLEWRSGFVRALSSLPVSTGRAP</sequence>
<evidence type="ECO:0000256" key="5">
    <source>
        <dbReference type="ARBA" id="ARBA00023004"/>
    </source>
</evidence>
<keyword evidence="3 7" id="KW-0479">Metal-binding</keyword>
<dbReference type="EMBL" id="KP830097">
    <property type="protein sequence ID" value="AKA59501.1"/>
    <property type="molecule type" value="Genomic_DNA"/>
</dbReference>
<dbReference type="PANTHER" id="PTHR46696">
    <property type="entry name" value="P450, PUTATIVE (EUROFUNG)-RELATED"/>
    <property type="match status" value="1"/>
</dbReference>
<evidence type="ECO:0000256" key="4">
    <source>
        <dbReference type="ARBA" id="ARBA00023002"/>
    </source>
</evidence>
<dbReference type="GO" id="GO:0020037">
    <property type="term" value="F:heme binding"/>
    <property type="evidence" value="ECO:0007669"/>
    <property type="project" value="InterPro"/>
</dbReference>